<keyword evidence="2" id="KW-0378">Hydrolase</keyword>
<proteinExistence type="predicted"/>
<dbReference type="GO" id="GO:0016787">
    <property type="term" value="F:hydrolase activity"/>
    <property type="evidence" value="ECO:0007669"/>
    <property type="project" value="UniProtKB-KW"/>
</dbReference>
<dbReference type="InterPro" id="IPR001650">
    <property type="entry name" value="Helicase_C-like"/>
</dbReference>
<evidence type="ECO:0000313" key="7">
    <source>
        <dbReference type="EMBL" id="WAA09172.1"/>
    </source>
</evidence>
<dbReference type="Proteomes" id="UP001164718">
    <property type="component" value="Chromosome"/>
</dbReference>
<dbReference type="GO" id="GO:0005524">
    <property type="term" value="F:ATP binding"/>
    <property type="evidence" value="ECO:0007669"/>
    <property type="project" value="UniProtKB-KW"/>
</dbReference>
<name>A0A9E8LTC5_9BACI</name>
<evidence type="ECO:0000256" key="4">
    <source>
        <dbReference type="ARBA" id="ARBA00022840"/>
    </source>
</evidence>
<dbReference type="SMART" id="SM00490">
    <property type="entry name" value="HELICc"/>
    <property type="match status" value="1"/>
</dbReference>
<keyword evidence="3 7" id="KW-0347">Helicase</keyword>
<evidence type="ECO:0000256" key="5">
    <source>
        <dbReference type="ARBA" id="ARBA00023118"/>
    </source>
</evidence>
<evidence type="ECO:0000256" key="3">
    <source>
        <dbReference type="ARBA" id="ARBA00022806"/>
    </source>
</evidence>
<feature type="domain" description="Helicase C-terminal" evidence="6">
    <location>
        <begin position="33"/>
        <end position="110"/>
    </location>
</feature>
<organism evidence="7 8">
    <name type="scientific">Fervidibacillus albus</name>
    <dbReference type="NCBI Taxonomy" id="2980026"/>
    <lineage>
        <taxon>Bacteria</taxon>
        <taxon>Bacillati</taxon>
        <taxon>Bacillota</taxon>
        <taxon>Bacilli</taxon>
        <taxon>Bacillales</taxon>
        <taxon>Bacillaceae</taxon>
        <taxon>Fervidibacillus</taxon>
    </lineage>
</organism>
<sequence>MIEGWNAEIILTTFIQLFHTIFSNRNKSLRKFHRLSNAIIIIDEVTYLSTHITPYERLKRIQEIKNNKYRVVVSTQLVEAGVDIDFDVVYRDLAPLDSIHQAAGRCNRNGLKKGEVHVIHLTDGHRSYASYIYDAVRLNVTKDILRSKPNMSEKEFLQSIETYFQMLAERVANKESNRLLKGMQTLYFDGEVESDRIPVSHFQLIEESHNRIEKALYERFEKVLGMENRWEQQQAFSEI</sequence>
<keyword evidence="5" id="KW-0051">Antiviral defense</keyword>
<dbReference type="KEGG" id="faf:OE104_11345"/>
<evidence type="ECO:0000256" key="2">
    <source>
        <dbReference type="ARBA" id="ARBA00022801"/>
    </source>
</evidence>
<dbReference type="AlphaFoldDB" id="A0A9E8LTC5"/>
<dbReference type="EMBL" id="CP106878">
    <property type="protein sequence ID" value="WAA09172.1"/>
    <property type="molecule type" value="Genomic_DNA"/>
</dbReference>
<dbReference type="InterPro" id="IPR027417">
    <property type="entry name" value="P-loop_NTPase"/>
</dbReference>
<dbReference type="Pfam" id="PF22590">
    <property type="entry name" value="Cas3-like_C_2"/>
    <property type="match status" value="1"/>
</dbReference>
<dbReference type="GO" id="GO:0004386">
    <property type="term" value="F:helicase activity"/>
    <property type="evidence" value="ECO:0007669"/>
    <property type="project" value="UniProtKB-KW"/>
</dbReference>
<dbReference type="SUPFAM" id="SSF52540">
    <property type="entry name" value="P-loop containing nucleoside triphosphate hydrolases"/>
    <property type="match status" value="1"/>
</dbReference>
<dbReference type="Gene3D" id="3.40.50.300">
    <property type="entry name" value="P-loop containing nucleotide triphosphate hydrolases"/>
    <property type="match status" value="1"/>
</dbReference>
<evidence type="ECO:0000259" key="6">
    <source>
        <dbReference type="SMART" id="SM00490"/>
    </source>
</evidence>
<dbReference type="InterPro" id="IPR054712">
    <property type="entry name" value="Cas3-like_dom"/>
</dbReference>
<evidence type="ECO:0000256" key="1">
    <source>
        <dbReference type="ARBA" id="ARBA00022741"/>
    </source>
</evidence>
<reference evidence="7" key="1">
    <citation type="submission" date="2022-09" db="EMBL/GenBank/DDBJ databases">
        <title>Complete Genomes of Fervidibacillus albus and Fervidibacillus halotolerans isolated from tidal flat sediments.</title>
        <authorList>
            <person name="Kwon K.K."/>
            <person name="Yang S.-H."/>
            <person name="Park M.J."/>
            <person name="Oh H.-M."/>
        </authorList>
    </citation>
    <scope>NUCLEOTIDE SEQUENCE</scope>
    <source>
        <strain evidence="7">MEBiC13591</strain>
    </source>
</reference>
<keyword evidence="8" id="KW-1185">Reference proteome</keyword>
<dbReference type="GO" id="GO:0051607">
    <property type="term" value="P:defense response to virus"/>
    <property type="evidence" value="ECO:0007669"/>
    <property type="project" value="UniProtKB-KW"/>
</dbReference>
<keyword evidence="4" id="KW-0067">ATP-binding</keyword>
<accession>A0A9E8LTC5</accession>
<evidence type="ECO:0000313" key="8">
    <source>
        <dbReference type="Proteomes" id="UP001164718"/>
    </source>
</evidence>
<gene>
    <name evidence="7" type="ORF">OE104_11345</name>
</gene>
<keyword evidence="1" id="KW-0547">Nucleotide-binding</keyword>
<protein>
    <submittedName>
        <fullName evidence="7">Helicase-related protein</fullName>
    </submittedName>
</protein>